<reference evidence="1" key="2">
    <citation type="journal article" date="2016" name="Fungal Biol.">
        <title>Ochratoxin A production by Penicillium thymicola.</title>
        <authorList>
            <person name="Nguyen H.D.T."/>
            <person name="McMullin D.R."/>
            <person name="Ponomareva E."/>
            <person name="Riley R."/>
            <person name="Pomraning K.R."/>
            <person name="Baker S.E."/>
            <person name="Seifert K.A."/>
        </authorList>
    </citation>
    <scope>NUCLEOTIDE SEQUENCE</scope>
    <source>
        <strain evidence="1">DAOM 180753</strain>
    </source>
</reference>
<gene>
    <name evidence="1" type="ORF">VN97_g5209</name>
</gene>
<comment type="caution">
    <text evidence="1">The sequence shown here is derived from an EMBL/GenBank/DDBJ whole genome shotgun (WGS) entry which is preliminary data.</text>
</comment>
<name>A0AAI9X8W0_PENTH</name>
<evidence type="ECO:0000313" key="1">
    <source>
        <dbReference type="EMBL" id="KAJ9488082.1"/>
    </source>
</evidence>
<dbReference type="EMBL" id="LACB01000131">
    <property type="protein sequence ID" value="KAJ9488082.1"/>
    <property type="molecule type" value="Genomic_DNA"/>
</dbReference>
<proteinExistence type="predicted"/>
<dbReference type="Proteomes" id="UP001227192">
    <property type="component" value="Unassembled WGS sequence"/>
</dbReference>
<dbReference type="AlphaFoldDB" id="A0AAI9X8W0"/>
<protein>
    <submittedName>
        <fullName evidence="1">Uncharacterized protein</fullName>
    </submittedName>
</protein>
<organism evidence="1 2">
    <name type="scientific">Penicillium thymicola</name>
    <dbReference type="NCBI Taxonomy" id="293382"/>
    <lineage>
        <taxon>Eukaryota</taxon>
        <taxon>Fungi</taxon>
        <taxon>Dikarya</taxon>
        <taxon>Ascomycota</taxon>
        <taxon>Pezizomycotina</taxon>
        <taxon>Eurotiomycetes</taxon>
        <taxon>Eurotiomycetidae</taxon>
        <taxon>Eurotiales</taxon>
        <taxon>Aspergillaceae</taxon>
        <taxon>Penicillium</taxon>
    </lineage>
</organism>
<reference evidence="1" key="1">
    <citation type="submission" date="2015-06" db="EMBL/GenBank/DDBJ databases">
        <authorList>
            <person name="Nguyen H."/>
        </authorList>
    </citation>
    <scope>NUCLEOTIDE SEQUENCE</scope>
    <source>
        <strain evidence="1">DAOM 180753</strain>
    </source>
</reference>
<sequence length="77" mass="8645">MLFTALNLPRFTAKLGQDDRSKGQAPALGVCSSSAPQIIGRFDFRSFVSVASFRRVFISEELAYDVSYRHFSEILQP</sequence>
<evidence type="ECO:0000313" key="2">
    <source>
        <dbReference type="Proteomes" id="UP001227192"/>
    </source>
</evidence>
<accession>A0AAI9X8W0</accession>
<keyword evidence="2" id="KW-1185">Reference proteome</keyword>